<feature type="transmembrane region" description="Helical" evidence="1">
    <location>
        <begin position="38"/>
        <end position="58"/>
    </location>
</feature>
<evidence type="ECO:0000313" key="3">
    <source>
        <dbReference type="EMBL" id="MBE9066435.1"/>
    </source>
</evidence>
<organism evidence="3 4">
    <name type="scientific">Leptolyngbya cf. ectocarpi LEGE 11479</name>
    <dbReference type="NCBI Taxonomy" id="1828722"/>
    <lineage>
        <taxon>Bacteria</taxon>
        <taxon>Bacillati</taxon>
        <taxon>Cyanobacteriota</taxon>
        <taxon>Cyanophyceae</taxon>
        <taxon>Leptolyngbyales</taxon>
        <taxon>Leptolyngbyaceae</taxon>
        <taxon>Leptolyngbya group</taxon>
        <taxon>Leptolyngbya</taxon>
    </lineage>
</organism>
<feature type="transmembrane region" description="Helical" evidence="1">
    <location>
        <begin position="78"/>
        <end position="98"/>
    </location>
</feature>
<dbReference type="Pfam" id="PF10142">
    <property type="entry name" value="PhoPQ_related"/>
    <property type="match status" value="1"/>
</dbReference>
<evidence type="ECO:0000256" key="1">
    <source>
        <dbReference type="SAM" id="Phobius"/>
    </source>
</evidence>
<protein>
    <submittedName>
        <fullName evidence="3">Alpha/beta fold hydrolase</fullName>
    </submittedName>
</protein>
<dbReference type="Gene3D" id="3.40.50.1820">
    <property type="entry name" value="alpha/beta hydrolase"/>
    <property type="match status" value="1"/>
</dbReference>
<dbReference type="RefSeq" id="WP_193992182.1">
    <property type="nucleotide sequence ID" value="NZ_JADEXP010000042.1"/>
</dbReference>
<dbReference type="PANTHER" id="PTHR12277">
    <property type="entry name" value="ALPHA/BETA HYDROLASE DOMAIN-CONTAINING PROTEIN"/>
    <property type="match status" value="1"/>
</dbReference>
<feature type="transmembrane region" description="Helical" evidence="1">
    <location>
        <begin position="12"/>
        <end position="32"/>
    </location>
</feature>
<keyword evidence="3" id="KW-0378">Hydrolase</keyword>
<evidence type="ECO:0000259" key="2">
    <source>
        <dbReference type="Pfam" id="PF12146"/>
    </source>
</evidence>
<keyword evidence="4" id="KW-1185">Reference proteome</keyword>
<dbReference type="Pfam" id="PF12146">
    <property type="entry name" value="Hydrolase_4"/>
    <property type="match status" value="1"/>
</dbReference>
<keyword evidence="1" id="KW-1133">Transmembrane helix</keyword>
<sequence>MTTSRRWLFKVGYGVLFAPVGLAVILVVLHSLGAINAWGFPLVHVGVFCLFGGSSCLVAAQFVGRRPAQRVAASQRRWLGWGLAILLVINVPTYGLAYQMTHVRAPGQLGIGVPKPKNAKTPSDRGLSYATRTIPISSSQWLETWEISAEASTPRGTVLLFPGNLGTKSSQLISPAQTFSSLGFDTVLVDFRGVGGSSGSTVTLGIDESEDVVTVYNYWKEQQGRGDAPIILYGVSMGSAAILRAIATHKINPDAIILELPFVRLVDAVKSRLRHHKIPTNPTAALMVFWAGIQHGVNGFGHNPISYAKAVDCPALVIHGAQDKWTPVDDIESLVNNIPASKQLVVSPEAGHHQLIGVDRPLWDASVSNFLKAI</sequence>
<reference evidence="3" key="1">
    <citation type="submission" date="2020-10" db="EMBL/GenBank/DDBJ databases">
        <authorList>
            <person name="Castelo-Branco R."/>
            <person name="Eusebio N."/>
            <person name="Adriana R."/>
            <person name="Vieira A."/>
            <person name="Brugerolle De Fraissinette N."/>
            <person name="Rezende De Castro R."/>
            <person name="Schneider M.P."/>
            <person name="Vasconcelos V."/>
            <person name="Leao P.N."/>
        </authorList>
    </citation>
    <scope>NUCLEOTIDE SEQUENCE</scope>
    <source>
        <strain evidence="3">LEGE 11479</strain>
    </source>
</reference>
<name>A0A928WZR8_LEPEC</name>
<dbReference type="InterPro" id="IPR009199">
    <property type="entry name" value="PhoPQ-act_pathogen-rel_PqaA"/>
</dbReference>
<dbReference type="GO" id="GO:0016787">
    <property type="term" value="F:hydrolase activity"/>
    <property type="evidence" value="ECO:0007669"/>
    <property type="project" value="UniProtKB-KW"/>
</dbReference>
<proteinExistence type="predicted"/>
<dbReference type="SUPFAM" id="SSF53474">
    <property type="entry name" value="alpha/beta-Hydrolases"/>
    <property type="match status" value="1"/>
</dbReference>
<accession>A0A928WZR8</accession>
<feature type="domain" description="Serine aminopeptidase S33" evidence="2">
    <location>
        <begin position="153"/>
        <end position="269"/>
    </location>
</feature>
<dbReference type="Proteomes" id="UP000615026">
    <property type="component" value="Unassembled WGS sequence"/>
</dbReference>
<gene>
    <name evidence="3" type="ORF">IQ260_07200</name>
</gene>
<dbReference type="AlphaFoldDB" id="A0A928WZR8"/>
<dbReference type="InterPro" id="IPR029058">
    <property type="entry name" value="AB_hydrolase_fold"/>
</dbReference>
<keyword evidence="1" id="KW-0812">Transmembrane</keyword>
<evidence type="ECO:0000313" key="4">
    <source>
        <dbReference type="Proteomes" id="UP000615026"/>
    </source>
</evidence>
<dbReference type="InterPro" id="IPR022742">
    <property type="entry name" value="Hydrolase_4"/>
</dbReference>
<comment type="caution">
    <text evidence="3">The sequence shown here is derived from an EMBL/GenBank/DDBJ whole genome shotgun (WGS) entry which is preliminary data.</text>
</comment>
<dbReference type="EMBL" id="JADEXP010000042">
    <property type="protein sequence ID" value="MBE9066435.1"/>
    <property type="molecule type" value="Genomic_DNA"/>
</dbReference>
<keyword evidence="1" id="KW-0472">Membrane</keyword>